<dbReference type="PANTHER" id="PTHR47160:SF10">
    <property type="entry name" value="MULE TRANSPOSASE DOMAIN-CONTAINING PROTEIN"/>
    <property type="match status" value="1"/>
</dbReference>
<reference evidence="3" key="1">
    <citation type="submission" date="2016-11" db="UniProtKB">
        <authorList>
            <consortium name="WormBaseParasite"/>
        </authorList>
    </citation>
    <scope>IDENTIFICATION</scope>
</reference>
<dbReference type="InterPro" id="IPR018289">
    <property type="entry name" value="MULE_transposase_dom"/>
</dbReference>
<dbReference type="Pfam" id="PF10551">
    <property type="entry name" value="MULE"/>
    <property type="match status" value="1"/>
</dbReference>
<evidence type="ECO:0000313" key="2">
    <source>
        <dbReference type="Proteomes" id="UP000095287"/>
    </source>
</evidence>
<evidence type="ECO:0000259" key="1">
    <source>
        <dbReference type="Pfam" id="PF10551"/>
    </source>
</evidence>
<evidence type="ECO:0000313" key="3">
    <source>
        <dbReference type="WBParaSite" id="L893_g389.t1"/>
    </source>
</evidence>
<dbReference type="AlphaFoldDB" id="A0A1I8AAZ0"/>
<accession>A0A1I8AAZ0</accession>
<keyword evidence="2" id="KW-1185">Reference proteome</keyword>
<protein>
    <submittedName>
        <fullName evidence="3">MULE domain-containing protein</fullName>
    </submittedName>
</protein>
<organism evidence="2 3">
    <name type="scientific">Steinernema glaseri</name>
    <dbReference type="NCBI Taxonomy" id="37863"/>
    <lineage>
        <taxon>Eukaryota</taxon>
        <taxon>Metazoa</taxon>
        <taxon>Ecdysozoa</taxon>
        <taxon>Nematoda</taxon>
        <taxon>Chromadorea</taxon>
        <taxon>Rhabditida</taxon>
        <taxon>Tylenchina</taxon>
        <taxon>Panagrolaimomorpha</taxon>
        <taxon>Strongyloidoidea</taxon>
        <taxon>Steinernematidae</taxon>
        <taxon>Steinernema</taxon>
    </lineage>
</organism>
<proteinExistence type="predicted"/>
<dbReference type="WBParaSite" id="L893_g389.t1">
    <property type="protein sequence ID" value="L893_g389.t1"/>
    <property type="gene ID" value="L893_g389"/>
</dbReference>
<sequence length="291" mass="33385">QLCESARIKADIRKRALSSAESARTLVRECLAGASDAAIVHLPEDTSMTTTVKRSRTDQARRLPHTLAEIELPQVLTSTDRPENFVMIDTGKEDVERIIVLASRTDLDRLCTCQTWLADGTFKASPEMFDQLWVLHGIVHNRVLPFVYCLLPNRTESTYIRVLNLIKTAASQIMVELVITDFEKAEENAFRSTFPGVFIHGCFFHFSQSVWRSIQSLGLGIRYKDDVEYNMHLRMFVALSFCDILDVPTRFNLLADELLNVYGATREHEAFIEYFENTWVGRRRRTARFSI</sequence>
<name>A0A1I8AAZ0_9BILA</name>
<dbReference type="PANTHER" id="PTHR47160">
    <property type="entry name" value="PUTATIVE-RELATED"/>
    <property type="match status" value="1"/>
</dbReference>
<dbReference type="Proteomes" id="UP000095287">
    <property type="component" value="Unplaced"/>
</dbReference>
<feature type="domain" description="MULE transposase" evidence="1">
    <location>
        <begin position="116"/>
        <end position="208"/>
    </location>
</feature>